<dbReference type="EMBL" id="CAJHNH020002009">
    <property type="protein sequence ID" value="CAG5125293.1"/>
    <property type="molecule type" value="Genomic_DNA"/>
</dbReference>
<dbReference type="AlphaFoldDB" id="A0A8S3Z7E2"/>
<feature type="non-terminal residue" evidence="1">
    <location>
        <position position="61"/>
    </location>
</feature>
<proteinExistence type="predicted"/>
<evidence type="ECO:0000313" key="1">
    <source>
        <dbReference type="EMBL" id="CAG5125293.1"/>
    </source>
</evidence>
<dbReference type="Proteomes" id="UP000678393">
    <property type="component" value="Unassembled WGS sequence"/>
</dbReference>
<sequence length="61" mass="7082">VYFMKMLKKIFYQISTTALCLFLGQSSSSLQVTVWKEKSHQTTGGKKKYNYQLLPNRSALF</sequence>
<reference evidence="1" key="1">
    <citation type="submission" date="2021-04" db="EMBL/GenBank/DDBJ databases">
        <authorList>
            <consortium name="Molecular Ecology Group"/>
        </authorList>
    </citation>
    <scope>NUCLEOTIDE SEQUENCE</scope>
</reference>
<organism evidence="1 2">
    <name type="scientific">Candidula unifasciata</name>
    <dbReference type="NCBI Taxonomy" id="100452"/>
    <lineage>
        <taxon>Eukaryota</taxon>
        <taxon>Metazoa</taxon>
        <taxon>Spiralia</taxon>
        <taxon>Lophotrochozoa</taxon>
        <taxon>Mollusca</taxon>
        <taxon>Gastropoda</taxon>
        <taxon>Heterobranchia</taxon>
        <taxon>Euthyneura</taxon>
        <taxon>Panpulmonata</taxon>
        <taxon>Eupulmonata</taxon>
        <taxon>Stylommatophora</taxon>
        <taxon>Helicina</taxon>
        <taxon>Helicoidea</taxon>
        <taxon>Geomitridae</taxon>
        <taxon>Candidula</taxon>
    </lineage>
</organism>
<name>A0A8S3Z7E2_9EUPU</name>
<gene>
    <name evidence="1" type="ORF">CUNI_LOCUS10851</name>
</gene>
<keyword evidence="2" id="KW-1185">Reference proteome</keyword>
<comment type="caution">
    <text evidence="1">The sequence shown here is derived from an EMBL/GenBank/DDBJ whole genome shotgun (WGS) entry which is preliminary data.</text>
</comment>
<accession>A0A8S3Z7E2</accession>
<evidence type="ECO:0000313" key="2">
    <source>
        <dbReference type="Proteomes" id="UP000678393"/>
    </source>
</evidence>
<feature type="non-terminal residue" evidence="1">
    <location>
        <position position="1"/>
    </location>
</feature>
<protein>
    <submittedName>
        <fullName evidence="1">Uncharacterized protein</fullName>
    </submittedName>
</protein>